<evidence type="ECO:0000313" key="4">
    <source>
        <dbReference type="Proteomes" id="UP000189810"/>
    </source>
</evidence>
<organism evidence="3 4">
    <name type="scientific">Thermocrinis minervae</name>
    <dbReference type="NCBI Taxonomy" id="381751"/>
    <lineage>
        <taxon>Bacteria</taxon>
        <taxon>Pseudomonadati</taxon>
        <taxon>Aquificota</taxon>
        <taxon>Aquificia</taxon>
        <taxon>Aquificales</taxon>
        <taxon>Aquificaceae</taxon>
        <taxon>Thermocrinis</taxon>
    </lineage>
</organism>
<dbReference type="Proteomes" id="UP000189810">
    <property type="component" value="Chromosome I"/>
</dbReference>
<evidence type="ECO:0000313" key="3">
    <source>
        <dbReference type="EMBL" id="SHK15519.1"/>
    </source>
</evidence>
<name>A0A1M6Q5J2_9AQUI</name>
<dbReference type="AlphaFoldDB" id="A0A1M6Q5J2"/>
<dbReference type="OrthoDB" id="9781560at2"/>
<dbReference type="NCBIfam" id="TIGR01875">
    <property type="entry name" value="cas_MJ0381"/>
    <property type="match status" value="1"/>
</dbReference>
<dbReference type="RefSeq" id="WP_079653297.1">
    <property type="nucleotide sequence ID" value="NZ_LT670846.1"/>
</dbReference>
<evidence type="ECO:0000256" key="1">
    <source>
        <dbReference type="ARBA" id="ARBA00023118"/>
    </source>
</evidence>
<dbReference type="GO" id="GO:0051607">
    <property type="term" value="P:defense response to virus"/>
    <property type="evidence" value="ECO:0007669"/>
    <property type="project" value="UniProtKB-KW"/>
</dbReference>
<dbReference type="EMBL" id="LT670846">
    <property type="protein sequence ID" value="SHK15519.1"/>
    <property type="molecule type" value="Genomic_DNA"/>
</dbReference>
<gene>
    <name evidence="3" type="ORF">SAMN05444391_0087</name>
</gene>
<dbReference type="NCBIfam" id="TIGR02585">
    <property type="entry name" value="cas_Cst2_DevR"/>
    <property type="match status" value="1"/>
</dbReference>
<sequence length="322" mass="36562">MGGFTLTVITAKAMSLNYGENIGNVSVLKKVSLGDGTQLTYVSDKALKYDIRRKGKEEKGWKLMDSLIKNYVEDNLENNKLNVDNFGKKLVKDYHEFDLFGGLFTNFDYELSYGDSVKRTSPVKLTYAFSISPFKGDVNFLNNIDAYNRYIKHIEKKDAQAIANNEEHTSHYVYTLTVDLDRVGVWEEGGLVEKKEEVLTKEERAKRVVDLLDIVFTLNRQIRGRWEDLSPVFVVGGVFKVKHPFFIKGVHAVEENGKLFLDTRRLEDAKKLVPEEDRDNVVIGLHAGVFGNEEDIKNLGATSIGDALERLKAQVRKHYGVS</sequence>
<keyword evidence="4" id="KW-1185">Reference proteome</keyword>
<dbReference type="InterPro" id="IPR010154">
    <property type="entry name" value="CRISPR-assoc_Cas7/Cst2/DevR"/>
</dbReference>
<dbReference type="STRING" id="381751.SAMN05444391_0087"/>
<comment type="function">
    <text evidence="2">CRISPR (clustered regularly interspaced short palindromic repeat) is an adaptive immune system that provides protection against mobile genetic elements (viruses, transposable elements and conjugative plasmids). CRISPR clusters contain spacers, sequences complementary to antecedent mobile elements, and target invading nucleic acids. CRISPR clusters are transcribed and processed into CRISPR RNA (crRNA).</text>
</comment>
<reference evidence="3 4" key="1">
    <citation type="submission" date="2016-11" db="EMBL/GenBank/DDBJ databases">
        <authorList>
            <person name="Jaros S."/>
            <person name="Januszkiewicz K."/>
            <person name="Wedrychowicz H."/>
        </authorList>
    </citation>
    <scope>NUCLEOTIDE SEQUENCE [LARGE SCALE GENOMIC DNA]</scope>
    <source>
        <strain evidence="3 4">DSM 19557</strain>
    </source>
</reference>
<dbReference type="Pfam" id="PF01905">
    <property type="entry name" value="DevR"/>
    <property type="match status" value="1"/>
</dbReference>
<dbReference type="InterPro" id="IPR013414">
    <property type="entry name" value="Cas7/Cst2/DevR_sub_I-B/Tneap"/>
</dbReference>
<evidence type="ECO:0000256" key="2">
    <source>
        <dbReference type="ARBA" id="ARBA00025626"/>
    </source>
</evidence>
<proteinExistence type="predicted"/>
<keyword evidence="1" id="KW-0051">Antiviral defense</keyword>
<accession>A0A1M6Q5J2</accession>
<protein>
    <submittedName>
        <fullName evidence="3">CRISPR-associated autoregulator, Cst2 family</fullName>
    </submittedName>
</protein>